<evidence type="ECO:0000313" key="7">
    <source>
        <dbReference type="EMBL" id="KAL3313625.1"/>
    </source>
</evidence>
<dbReference type="Gene3D" id="3.40.50.300">
    <property type="entry name" value="P-loop containing nucleotide triphosphate hydrolases"/>
    <property type="match status" value="1"/>
</dbReference>
<evidence type="ECO:0000256" key="3">
    <source>
        <dbReference type="SAM" id="MobiDB-lite"/>
    </source>
</evidence>
<dbReference type="SUPFAM" id="SSF46785">
    <property type="entry name" value="Winged helix' DNA-binding domain"/>
    <property type="match status" value="1"/>
</dbReference>
<dbReference type="InterPro" id="IPR027417">
    <property type="entry name" value="P-loop_NTPase"/>
</dbReference>
<dbReference type="InterPro" id="IPR036390">
    <property type="entry name" value="WH_DNA-bd_sf"/>
</dbReference>
<dbReference type="InterPro" id="IPR049945">
    <property type="entry name" value="AAA_22"/>
</dbReference>
<name>A0ABD2Q1X3_9PLAT</name>
<dbReference type="PANTHER" id="PTHR10763:SF26">
    <property type="entry name" value="CELL DIVISION CONTROL PROTEIN 6 HOMOLOG"/>
    <property type="match status" value="1"/>
</dbReference>
<dbReference type="InterPro" id="IPR036388">
    <property type="entry name" value="WH-like_DNA-bd_sf"/>
</dbReference>
<sequence length="402" mass="44134">MRTRSSLRPIENTGPTTPLRVANKRSSVRPAIKRESIKPKVLSTPKKTTLISSVLHGAFTDELVAREAETKAIRSLLQSITKDMKNSAIYISGAPGTGKTATVTQEVARFQSEFHACSIFVNCMQVDTPSSIYQFIAERLSICLSSHKGVDAKLLALEQALDKRTTPLVIVLDEIDQLATRQQDVLYRIYEWPQRLKSPLIVTARLNSLASEGMKMEPMAVQFCARKVSASSGDVRKALAICRRAVELALLEVREDKENPDRSAIAPSIKHVNLAIKEAEVSPDQVVSGPGLPLQHKIVLACCVLLRQKRGTREFPMGVLHETYNRVCEARKVAACEMSEFASICELLDSHGLLRVTVPGPKANALATPSRMKKVALSLDDKGLEKALNDQSLLTSILSTSL</sequence>
<dbReference type="GO" id="GO:0006260">
    <property type="term" value="P:DNA replication"/>
    <property type="evidence" value="ECO:0007669"/>
    <property type="project" value="UniProtKB-KW"/>
</dbReference>
<evidence type="ECO:0000259" key="4">
    <source>
        <dbReference type="Pfam" id="PF09079"/>
    </source>
</evidence>
<dbReference type="InterPro" id="IPR054425">
    <property type="entry name" value="Cdc6_ORC1-like_ATPase_lid"/>
</dbReference>
<evidence type="ECO:0000259" key="5">
    <source>
        <dbReference type="Pfam" id="PF13401"/>
    </source>
</evidence>
<dbReference type="CDD" id="cd00009">
    <property type="entry name" value="AAA"/>
    <property type="match status" value="1"/>
</dbReference>
<dbReference type="PANTHER" id="PTHR10763">
    <property type="entry name" value="CELL DIVISION CONTROL PROTEIN 6-RELATED"/>
    <property type="match status" value="1"/>
</dbReference>
<comment type="similarity">
    <text evidence="1">Belongs to the CDC6/cdc18 family.</text>
</comment>
<organism evidence="7 8">
    <name type="scientific">Cichlidogyrus casuarinus</name>
    <dbReference type="NCBI Taxonomy" id="1844966"/>
    <lineage>
        <taxon>Eukaryota</taxon>
        <taxon>Metazoa</taxon>
        <taxon>Spiralia</taxon>
        <taxon>Lophotrochozoa</taxon>
        <taxon>Platyhelminthes</taxon>
        <taxon>Monogenea</taxon>
        <taxon>Monopisthocotylea</taxon>
        <taxon>Dactylogyridea</taxon>
        <taxon>Ancyrocephalidae</taxon>
        <taxon>Cichlidogyrus</taxon>
    </lineage>
</organism>
<dbReference type="Gene3D" id="1.10.10.10">
    <property type="entry name" value="Winged helix-like DNA-binding domain superfamily/Winged helix DNA-binding domain"/>
    <property type="match status" value="1"/>
</dbReference>
<reference evidence="7 8" key="1">
    <citation type="submission" date="2024-11" db="EMBL/GenBank/DDBJ databases">
        <title>Adaptive evolution of stress response genes in parasites aligns with host niche diversity.</title>
        <authorList>
            <person name="Hahn C."/>
            <person name="Resl P."/>
        </authorList>
    </citation>
    <scope>NUCLEOTIDE SEQUENCE [LARGE SCALE GENOMIC DNA]</scope>
    <source>
        <strain evidence="7">EGGRZ-B1_66</strain>
        <tissue evidence="7">Body</tissue>
    </source>
</reference>
<dbReference type="InterPro" id="IPR015163">
    <property type="entry name" value="Cdc6_C"/>
</dbReference>
<dbReference type="InterPro" id="IPR050311">
    <property type="entry name" value="ORC1/CDC6"/>
</dbReference>
<protein>
    <submittedName>
        <fullName evidence="7">AAA ATPase</fullName>
    </submittedName>
</protein>
<dbReference type="SUPFAM" id="SSF52540">
    <property type="entry name" value="P-loop containing nucleoside triphosphate hydrolases"/>
    <property type="match status" value="1"/>
</dbReference>
<feature type="domain" description="ORC1/DEAH AAA+ ATPase" evidence="5">
    <location>
        <begin position="86"/>
        <end position="194"/>
    </location>
</feature>
<comment type="caution">
    <text evidence="7">The sequence shown here is derived from an EMBL/GenBank/DDBJ whole genome shotgun (WGS) entry which is preliminary data.</text>
</comment>
<evidence type="ECO:0000256" key="2">
    <source>
        <dbReference type="ARBA" id="ARBA00022705"/>
    </source>
</evidence>
<gene>
    <name evidence="7" type="primary">CDC6</name>
    <name evidence="7" type="ORF">Ciccas_007772</name>
</gene>
<accession>A0ABD2Q1X3</accession>
<dbReference type="Pfam" id="PF09079">
    <property type="entry name" value="WHD_Cdc6"/>
    <property type="match status" value="1"/>
</dbReference>
<dbReference type="Proteomes" id="UP001626550">
    <property type="component" value="Unassembled WGS sequence"/>
</dbReference>
<dbReference type="EMBL" id="JBJKFK010001243">
    <property type="protein sequence ID" value="KAL3313625.1"/>
    <property type="molecule type" value="Genomic_DNA"/>
</dbReference>
<evidence type="ECO:0000313" key="8">
    <source>
        <dbReference type="Proteomes" id="UP001626550"/>
    </source>
</evidence>
<dbReference type="AlphaFoldDB" id="A0ABD2Q1X3"/>
<feature type="region of interest" description="Disordered" evidence="3">
    <location>
        <begin position="1"/>
        <end position="27"/>
    </location>
</feature>
<evidence type="ECO:0000256" key="1">
    <source>
        <dbReference type="ARBA" id="ARBA00006184"/>
    </source>
</evidence>
<evidence type="ECO:0000259" key="6">
    <source>
        <dbReference type="Pfam" id="PF22606"/>
    </source>
</evidence>
<feature type="domain" description="Cdc6/ORC1-like ATPase lid" evidence="6">
    <location>
        <begin position="201"/>
        <end position="252"/>
    </location>
</feature>
<dbReference type="Pfam" id="PF22606">
    <property type="entry name" value="Cdc6-ORC-like_ATPase_lid"/>
    <property type="match status" value="1"/>
</dbReference>
<keyword evidence="2" id="KW-0235">DNA replication</keyword>
<dbReference type="Pfam" id="PF13401">
    <property type="entry name" value="AAA_22"/>
    <property type="match status" value="1"/>
</dbReference>
<keyword evidence="8" id="KW-1185">Reference proteome</keyword>
<proteinExistence type="inferred from homology"/>
<feature type="domain" description="Cdc6 C-terminal" evidence="4">
    <location>
        <begin position="291"/>
        <end position="362"/>
    </location>
</feature>